<evidence type="ECO:0000313" key="1">
    <source>
        <dbReference type="EMBL" id="EFQ35620.1"/>
    </source>
</evidence>
<gene>
    <name evidence="1" type="ORF">GLRG_10764</name>
</gene>
<dbReference type="EMBL" id="GG697396">
    <property type="protein sequence ID" value="EFQ35620.1"/>
    <property type="molecule type" value="Genomic_DNA"/>
</dbReference>
<organism evidence="2">
    <name type="scientific">Colletotrichum graminicola (strain M1.001 / M2 / FGSC 10212)</name>
    <name type="common">Maize anthracnose fungus</name>
    <name type="synonym">Glomerella graminicola</name>
    <dbReference type="NCBI Taxonomy" id="645133"/>
    <lineage>
        <taxon>Eukaryota</taxon>
        <taxon>Fungi</taxon>
        <taxon>Dikarya</taxon>
        <taxon>Ascomycota</taxon>
        <taxon>Pezizomycotina</taxon>
        <taxon>Sordariomycetes</taxon>
        <taxon>Hypocreomycetidae</taxon>
        <taxon>Glomerellales</taxon>
        <taxon>Glomerellaceae</taxon>
        <taxon>Colletotrichum</taxon>
        <taxon>Colletotrichum graminicola species complex</taxon>
    </lineage>
</organism>
<dbReference type="AlphaFoldDB" id="E3QXN2"/>
<reference evidence="2" key="1">
    <citation type="journal article" date="2012" name="Nat. Genet.">
        <title>Lifestyle transitions in plant pathogenic Colletotrichum fungi deciphered by genome and transcriptome analyses.</title>
        <authorList>
            <person name="O'Connell R.J."/>
            <person name="Thon M.R."/>
            <person name="Hacquard S."/>
            <person name="Amyotte S.G."/>
            <person name="Kleemann J."/>
            <person name="Torres M.F."/>
            <person name="Damm U."/>
            <person name="Buiate E.A."/>
            <person name="Epstein L."/>
            <person name="Alkan N."/>
            <person name="Altmueller J."/>
            <person name="Alvarado-Balderrama L."/>
            <person name="Bauser C.A."/>
            <person name="Becker C."/>
            <person name="Birren B.W."/>
            <person name="Chen Z."/>
            <person name="Choi J."/>
            <person name="Crouch J.A."/>
            <person name="Duvick J.P."/>
            <person name="Farman M.A."/>
            <person name="Gan P."/>
            <person name="Heiman D."/>
            <person name="Henrissat B."/>
            <person name="Howard R.J."/>
            <person name="Kabbage M."/>
            <person name="Koch C."/>
            <person name="Kracher B."/>
            <person name="Kubo Y."/>
            <person name="Law A.D."/>
            <person name="Lebrun M.-H."/>
            <person name="Lee Y.-H."/>
            <person name="Miyara I."/>
            <person name="Moore N."/>
            <person name="Neumann U."/>
            <person name="Nordstroem K."/>
            <person name="Panaccione D.G."/>
            <person name="Panstruga R."/>
            <person name="Place M."/>
            <person name="Proctor R.H."/>
            <person name="Prusky D."/>
            <person name="Rech G."/>
            <person name="Reinhardt R."/>
            <person name="Rollins J.A."/>
            <person name="Rounsley S."/>
            <person name="Schardl C.L."/>
            <person name="Schwartz D.C."/>
            <person name="Shenoy N."/>
            <person name="Shirasu K."/>
            <person name="Sikhakolli U.R."/>
            <person name="Stueber K."/>
            <person name="Sukno S.A."/>
            <person name="Sweigard J.A."/>
            <person name="Takano Y."/>
            <person name="Takahara H."/>
            <person name="Trail F."/>
            <person name="van der Does H.C."/>
            <person name="Voll L.M."/>
            <person name="Will I."/>
            <person name="Young S."/>
            <person name="Zeng Q."/>
            <person name="Zhang J."/>
            <person name="Zhou S."/>
            <person name="Dickman M.B."/>
            <person name="Schulze-Lefert P."/>
            <person name="Ver Loren van Themaat E."/>
            <person name="Ma L.-J."/>
            <person name="Vaillancourt L.J."/>
        </authorList>
    </citation>
    <scope>NUCLEOTIDE SEQUENCE [LARGE SCALE GENOMIC DNA]</scope>
    <source>
        <strain evidence="2">M1.001 / M2 / FGSC 10212</strain>
    </source>
</reference>
<name>E3QXN2_COLGM</name>
<evidence type="ECO:0000313" key="2">
    <source>
        <dbReference type="Proteomes" id="UP000008782"/>
    </source>
</evidence>
<dbReference type="GeneID" id="24416129"/>
<dbReference type="HOGENOM" id="CLU_3050211_0_0_1"/>
<dbReference type="VEuPathDB" id="FungiDB:GLRG_10764"/>
<keyword evidence="2" id="KW-1185">Reference proteome</keyword>
<proteinExistence type="predicted"/>
<dbReference type="RefSeq" id="XP_008099640.1">
    <property type="nucleotide sequence ID" value="XM_008101449.1"/>
</dbReference>
<sequence>MSTKLGRLEGPGHLTFDVIVTALDLNLWRIFDAVDGGGDILGENLRLAYHPKTP</sequence>
<accession>E3QXN2</accession>
<protein>
    <submittedName>
        <fullName evidence="1">Uncharacterized protein</fullName>
    </submittedName>
</protein>
<dbReference type="Proteomes" id="UP000008782">
    <property type="component" value="Unassembled WGS sequence"/>
</dbReference>